<dbReference type="Proteomes" id="UP000799424">
    <property type="component" value="Unassembled WGS sequence"/>
</dbReference>
<dbReference type="EMBL" id="MU006226">
    <property type="protein sequence ID" value="KAF2826105.1"/>
    <property type="molecule type" value="Genomic_DNA"/>
</dbReference>
<accession>A0A6A7A0N1</accession>
<name>A0A6A7A0N1_9PLEO</name>
<evidence type="ECO:0000313" key="1">
    <source>
        <dbReference type="EMBL" id="KAF2826105.1"/>
    </source>
</evidence>
<keyword evidence="2" id="KW-1185">Reference proteome</keyword>
<organism evidence="1 2">
    <name type="scientific">Ophiobolus disseminans</name>
    <dbReference type="NCBI Taxonomy" id="1469910"/>
    <lineage>
        <taxon>Eukaryota</taxon>
        <taxon>Fungi</taxon>
        <taxon>Dikarya</taxon>
        <taxon>Ascomycota</taxon>
        <taxon>Pezizomycotina</taxon>
        <taxon>Dothideomycetes</taxon>
        <taxon>Pleosporomycetidae</taxon>
        <taxon>Pleosporales</taxon>
        <taxon>Pleosporineae</taxon>
        <taxon>Phaeosphaeriaceae</taxon>
        <taxon>Ophiobolus</taxon>
    </lineage>
</organism>
<sequence>MPSREYRERALARAAEARDITINISLQPYNTTFQVKKTQLAVLAYFAVYLASLGRNSPLIQLDGFHPVIFNIAAQWLLSSRVWPLRDNSLNTGIPSTIGPLSAVDMLSICLQNIASR</sequence>
<reference evidence="1" key="1">
    <citation type="journal article" date="2020" name="Stud. Mycol.">
        <title>101 Dothideomycetes genomes: a test case for predicting lifestyles and emergence of pathogens.</title>
        <authorList>
            <person name="Haridas S."/>
            <person name="Albert R."/>
            <person name="Binder M."/>
            <person name="Bloem J."/>
            <person name="Labutti K."/>
            <person name="Salamov A."/>
            <person name="Andreopoulos B."/>
            <person name="Baker S."/>
            <person name="Barry K."/>
            <person name="Bills G."/>
            <person name="Bluhm B."/>
            <person name="Cannon C."/>
            <person name="Castanera R."/>
            <person name="Culley D."/>
            <person name="Daum C."/>
            <person name="Ezra D."/>
            <person name="Gonzalez J."/>
            <person name="Henrissat B."/>
            <person name="Kuo A."/>
            <person name="Liang C."/>
            <person name="Lipzen A."/>
            <person name="Lutzoni F."/>
            <person name="Magnuson J."/>
            <person name="Mondo S."/>
            <person name="Nolan M."/>
            <person name="Ohm R."/>
            <person name="Pangilinan J."/>
            <person name="Park H.-J."/>
            <person name="Ramirez L."/>
            <person name="Alfaro M."/>
            <person name="Sun H."/>
            <person name="Tritt A."/>
            <person name="Yoshinaga Y."/>
            <person name="Zwiers L.-H."/>
            <person name="Turgeon B."/>
            <person name="Goodwin S."/>
            <person name="Spatafora J."/>
            <person name="Crous P."/>
            <person name="Grigoriev I."/>
        </authorList>
    </citation>
    <scope>NUCLEOTIDE SEQUENCE</scope>
    <source>
        <strain evidence="1">CBS 113818</strain>
    </source>
</reference>
<dbReference type="OrthoDB" id="3782267at2759"/>
<evidence type="ECO:0000313" key="2">
    <source>
        <dbReference type="Proteomes" id="UP000799424"/>
    </source>
</evidence>
<protein>
    <submittedName>
        <fullName evidence="1">Uncharacterized protein</fullName>
    </submittedName>
</protein>
<dbReference type="AlphaFoldDB" id="A0A6A7A0N1"/>
<proteinExistence type="predicted"/>
<gene>
    <name evidence="1" type="ORF">CC86DRAFT_406404</name>
</gene>